<evidence type="ECO:0000259" key="3">
    <source>
        <dbReference type="Pfam" id="PF01137"/>
    </source>
</evidence>
<feature type="domain" description="RNA 3'-terminal phosphate cyclase" evidence="3">
    <location>
        <begin position="15"/>
        <end position="374"/>
    </location>
</feature>
<dbReference type="GO" id="GO:0006396">
    <property type="term" value="P:RNA processing"/>
    <property type="evidence" value="ECO:0007669"/>
    <property type="project" value="InterPro"/>
</dbReference>
<feature type="binding site" evidence="2">
    <location>
        <position position="114"/>
    </location>
    <ligand>
        <name>ATP</name>
        <dbReference type="ChEBI" id="CHEBI:30616"/>
    </ligand>
</feature>
<dbReference type="InterPro" id="IPR037136">
    <property type="entry name" value="RNA3'_phos_cyclase_dom_sf"/>
</dbReference>
<dbReference type="PIRSF" id="PIRSF005378">
    <property type="entry name" value="RNA3'_term_phos_cycl_euk"/>
    <property type="match status" value="1"/>
</dbReference>
<dbReference type="SUPFAM" id="SSF55205">
    <property type="entry name" value="EPT/RTPC-like"/>
    <property type="match status" value="1"/>
</dbReference>
<feature type="active site" description="Tele-AMP-histidine intermediate" evidence="1">
    <location>
        <position position="358"/>
    </location>
</feature>
<gene>
    <name evidence="4" type="ORF">T440DRAFT_290134</name>
</gene>
<dbReference type="EMBL" id="MU006294">
    <property type="protein sequence ID" value="KAF2853812.1"/>
    <property type="molecule type" value="Genomic_DNA"/>
</dbReference>
<evidence type="ECO:0000256" key="2">
    <source>
        <dbReference type="PIRSR" id="PIRSR005378-2"/>
    </source>
</evidence>
<dbReference type="Pfam" id="PF01137">
    <property type="entry name" value="RTC"/>
    <property type="match status" value="1"/>
</dbReference>
<proteinExistence type="predicted"/>
<dbReference type="InterPro" id="IPR023797">
    <property type="entry name" value="RNA3'_phos_cyclase_dom"/>
</dbReference>
<keyword evidence="5" id="KW-1185">Reference proteome</keyword>
<evidence type="ECO:0000313" key="5">
    <source>
        <dbReference type="Proteomes" id="UP000799423"/>
    </source>
</evidence>
<dbReference type="GO" id="GO:0005634">
    <property type="term" value="C:nucleus"/>
    <property type="evidence" value="ECO:0007669"/>
    <property type="project" value="TreeGrafter"/>
</dbReference>
<dbReference type="GO" id="GO:0005524">
    <property type="term" value="F:ATP binding"/>
    <property type="evidence" value="ECO:0007669"/>
    <property type="project" value="UniProtKB-KW"/>
</dbReference>
<sequence>MSSSSPPISLEGTTLEGGGQLLRLALSLSSLTSKPVTITNIRGRRHGGGGLKSQHLTCVQWLSQTCNALISGASLKSKDITFIPELTRPMHDKISGKEVHINQTTPGSVNLVFQAILPYILFSGSSEPVQLSITGGTNVSNSPSVDYITQVLLPSLHLIGIPTITSTLHSRGWSQGSTTLGTITYTITPLASPLPAFHLTNRANITSITATIIAPKHTEQHFRDELDIMFTKREARFFSPTISAATATTPPPPEINVTFEDSHHDKRYYILFVATSSTGTKLGRDWLYDLPIRPGKTEKIVPAMVKKVSDDLLVEIEHGGCVDEYLRDQLVVFQALAEGRSRVCGGEKGGVGVQMSLHAKTALWVAGKILAVAFDEDGACEGVGFRPGGALGLDGSKKGLVKQLEQLELSLN</sequence>
<dbReference type="OrthoDB" id="25029at2759"/>
<dbReference type="InterPro" id="IPR036553">
    <property type="entry name" value="RPTC_insert"/>
</dbReference>
<evidence type="ECO:0000313" key="4">
    <source>
        <dbReference type="EMBL" id="KAF2853812.1"/>
    </source>
</evidence>
<keyword evidence="2" id="KW-0067">ATP-binding</keyword>
<dbReference type="InterPro" id="IPR013792">
    <property type="entry name" value="RNA3'P_cycl/enolpyr_Trfase_a/b"/>
</dbReference>
<dbReference type="AlphaFoldDB" id="A0A6A7BEX3"/>
<dbReference type="FunFam" id="3.65.10.20:FF:000013">
    <property type="entry name" value="TatD related DNase"/>
    <property type="match status" value="1"/>
</dbReference>
<feature type="binding site" evidence="2">
    <location>
        <begin position="325"/>
        <end position="329"/>
    </location>
    <ligand>
        <name>ATP</name>
        <dbReference type="ChEBI" id="CHEBI:30616"/>
    </ligand>
</feature>
<dbReference type="PANTHER" id="PTHR11096">
    <property type="entry name" value="RNA 3' TERMINAL PHOSPHATE CYCLASE"/>
    <property type="match status" value="1"/>
</dbReference>
<dbReference type="InterPro" id="IPR000228">
    <property type="entry name" value="RNA3'_term_phos_cyc"/>
</dbReference>
<name>A0A6A7BEX3_9PLEO</name>
<dbReference type="GO" id="GO:0003963">
    <property type="term" value="F:RNA-3'-phosphate cyclase activity"/>
    <property type="evidence" value="ECO:0007669"/>
    <property type="project" value="TreeGrafter"/>
</dbReference>
<protein>
    <submittedName>
        <fullName evidence="4">RNA 3'-terminal phosphate cyclase</fullName>
    </submittedName>
</protein>
<dbReference type="PANTHER" id="PTHR11096:SF0">
    <property type="entry name" value="RNA 3'-TERMINAL PHOSPHATE CYCLASE"/>
    <property type="match status" value="1"/>
</dbReference>
<dbReference type="Proteomes" id="UP000799423">
    <property type="component" value="Unassembled WGS sequence"/>
</dbReference>
<dbReference type="Gene3D" id="3.30.360.20">
    <property type="entry name" value="RNA 3'-terminal phosphate cyclase, insert domain"/>
    <property type="match status" value="1"/>
</dbReference>
<reference evidence="4" key="1">
    <citation type="submission" date="2020-01" db="EMBL/GenBank/DDBJ databases">
        <authorList>
            <consortium name="DOE Joint Genome Institute"/>
            <person name="Haridas S."/>
            <person name="Albert R."/>
            <person name="Binder M."/>
            <person name="Bloem J."/>
            <person name="Labutti K."/>
            <person name="Salamov A."/>
            <person name="Andreopoulos B."/>
            <person name="Baker S.E."/>
            <person name="Barry K."/>
            <person name="Bills G."/>
            <person name="Bluhm B.H."/>
            <person name="Cannon C."/>
            <person name="Castanera R."/>
            <person name="Culley D.E."/>
            <person name="Daum C."/>
            <person name="Ezra D."/>
            <person name="Gonzalez J.B."/>
            <person name="Henrissat B."/>
            <person name="Kuo A."/>
            <person name="Liang C."/>
            <person name="Lipzen A."/>
            <person name="Lutzoni F."/>
            <person name="Magnuson J."/>
            <person name="Mondo S."/>
            <person name="Nolan M."/>
            <person name="Ohm R."/>
            <person name="Pangilinan J."/>
            <person name="Park H.-J."/>
            <person name="Ramirez L."/>
            <person name="Alfaro M."/>
            <person name="Sun H."/>
            <person name="Tritt A."/>
            <person name="Yoshinaga Y."/>
            <person name="Zwiers L.-H."/>
            <person name="Turgeon B.G."/>
            <person name="Goodwin S.B."/>
            <person name="Spatafora J.W."/>
            <person name="Crous P.W."/>
            <person name="Grigoriev I.V."/>
        </authorList>
    </citation>
    <scope>NUCLEOTIDE SEQUENCE</scope>
    <source>
        <strain evidence="4">IPT5</strain>
    </source>
</reference>
<dbReference type="Gene3D" id="3.65.10.20">
    <property type="entry name" value="RNA 3'-terminal phosphate cyclase domain"/>
    <property type="match status" value="1"/>
</dbReference>
<keyword evidence="2" id="KW-0547">Nucleotide-binding</keyword>
<accession>A0A6A7BEX3</accession>
<evidence type="ECO:0000256" key="1">
    <source>
        <dbReference type="PIRSR" id="PIRSR005378-1"/>
    </source>
</evidence>
<organism evidence="4 5">
    <name type="scientific">Plenodomus tracheiphilus IPT5</name>
    <dbReference type="NCBI Taxonomy" id="1408161"/>
    <lineage>
        <taxon>Eukaryota</taxon>
        <taxon>Fungi</taxon>
        <taxon>Dikarya</taxon>
        <taxon>Ascomycota</taxon>
        <taxon>Pezizomycotina</taxon>
        <taxon>Dothideomycetes</taxon>
        <taxon>Pleosporomycetidae</taxon>
        <taxon>Pleosporales</taxon>
        <taxon>Pleosporineae</taxon>
        <taxon>Leptosphaeriaceae</taxon>
        <taxon>Plenodomus</taxon>
    </lineage>
</organism>